<feature type="compositionally biased region" description="Gly residues" evidence="1">
    <location>
        <begin position="71"/>
        <end position="80"/>
    </location>
</feature>
<dbReference type="Gene3D" id="2.60.120.260">
    <property type="entry name" value="Galactose-binding domain-like"/>
    <property type="match status" value="1"/>
</dbReference>
<keyword evidence="4" id="KW-1185">Reference proteome</keyword>
<dbReference type="Proteomes" id="UP001498398">
    <property type="component" value="Unassembled WGS sequence"/>
</dbReference>
<feature type="transmembrane region" description="Helical" evidence="2">
    <location>
        <begin position="342"/>
        <end position="363"/>
    </location>
</feature>
<protein>
    <submittedName>
        <fullName evidence="3">Uncharacterized protein</fullName>
    </submittedName>
</protein>
<feature type="region of interest" description="Disordered" evidence="1">
    <location>
        <begin position="1"/>
        <end position="156"/>
    </location>
</feature>
<dbReference type="PANTHER" id="PTHR48226">
    <property type="entry name" value="OS06G0326200 PROTEIN"/>
    <property type="match status" value="1"/>
</dbReference>
<gene>
    <name evidence="3" type="ORF">VKT23_007583</name>
</gene>
<feature type="compositionally biased region" description="Pro residues" evidence="1">
    <location>
        <begin position="452"/>
        <end position="466"/>
    </location>
</feature>
<feature type="compositionally biased region" description="Polar residues" evidence="1">
    <location>
        <begin position="426"/>
        <end position="449"/>
    </location>
</feature>
<keyword evidence="2" id="KW-1133">Transmembrane helix</keyword>
<evidence type="ECO:0000313" key="3">
    <source>
        <dbReference type="EMBL" id="KAK7463001.1"/>
    </source>
</evidence>
<evidence type="ECO:0000256" key="2">
    <source>
        <dbReference type="SAM" id="Phobius"/>
    </source>
</evidence>
<evidence type="ECO:0000256" key="1">
    <source>
        <dbReference type="SAM" id="MobiDB-lite"/>
    </source>
</evidence>
<dbReference type="PANTHER" id="PTHR48226:SF1">
    <property type="entry name" value="WAS_WASL-INTERACTING PROTEIN FAMILY MEMBER 1"/>
    <property type="match status" value="1"/>
</dbReference>
<feature type="region of interest" description="Disordered" evidence="1">
    <location>
        <begin position="426"/>
        <end position="493"/>
    </location>
</feature>
<feature type="compositionally biased region" description="Basic and acidic residues" evidence="1">
    <location>
        <begin position="54"/>
        <end position="64"/>
    </location>
</feature>
<feature type="compositionally biased region" description="Low complexity" evidence="1">
    <location>
        <begin position="31"/>
        <end position="44"/>
    </location>
</feature>
<sequence length="493" mass="50806">MDRRQVFRAPARLSSRNEFGSGSDRNDDKGFGTSSGSGSQSSGSMFQQDSPDSGNRDFDNDDKSNSSGDNNDGGNGGGNNGNNSGSSGNNGGSSGNNGGSSGNNGNNGVNGGSGVGNGNSGNGGNSGGSGNGSPGFGGSSSSGDDKSNPFGGGGGDNSNSFGGGFCPFCVNDNDPRVLYEGPWVLSGNGTGPFVDTEHETTTSGSKASLIFKGSGIVVFGTVPTSNDTVLPPTVNYTIDAAEPFTTAQPFASDHIKHQPLFAVSQLNDSEHQIEIEVLNASAPYLLDYFFIFPHANFTQTSVDGPPSFTPRTPPTISGGSTSSPVSGIQSTGEVVSATTLKAISAVLGTLVVILSLACLLLVFRLRRLRKTQQFGLPRYAAYASSFTSISKNNDGPWSRSMSPVLSEIPRPETIFTSTESIMRNYPSTLGGRSTYSRPSVGPTSSSQANAPLPAPLPTRSSPPPSPVQRNLETTRLDPDPLEVADRSHLSLSP</sequence>
<dbReference type="InterPro" id="IPR053099">
    <property type="entry name" value="WAS/WASL-interacting_domain"/>
</dbReference>
<accession>A0ABR1JK89</accession>
<name>A0ABR1JK89_9AGAR</name>
<evidence type="ECO:0000313" key="4">
    <source>
        <dbReference type="Proteomes" id="UP001498398"/>
    </source>
</evidence>
<comment type="caution">
    <text evidence="3">The sequence shown here is derived from an EMBL/GenBank/DDBJ whole genome shotgun (WGS) entry which is preliminary data.</text>
</comment>
<feature type="compositionally biased region" description="Gly residues" evidence="1">
    <location>
        <begin position="88"/>
        <end position="102"/>
    </location>
</feature>
<feature type="compositionally biased region" description="Gly residues" evidence="1">
    <location>
        <begin position="108"/>
        <end position="140"/>
    </location>
</feature>
<proteinExistence type="predicted"/>
<feature type="compositionally biased region" description="Basic and acidic residues" evidence="1">
    <location>
        <begin position="472"/>
        <end position="493"/>
    </location>
</feature>
<organism evidence="3 4">
    <name type="scientific">Marasmiellus scandens</name>
    <dbReference type="NCBI Taxonomy" id="2682957"/>
    <lineage>
        <taxon>Eukaryota</taxon>
        <taxon>Fungi</taxon>
        <taxon>Dikarya</taxon>
        <taxon>Basidiomycota</taxon>
        <taxon>Agaricomycotina</taxon>
        <taxon>Agaricomycetes</taxon>
        <taxon>Agaricomycetidae</taxon>
        <taxon>Agaricales</taxon>
        <taxon>Marasmiineae</taxon>
        <taxon>Omphalotaceae</taxon>
        <taxon>Marasmiellus</taxon>
    </lineage>
</organism>
<keyword evidence="2" id="KW-0472">Membrane</keyword>
<keyword evidence="2" id="KW-0812">Transmembrane</keyword>
<dbReference type="EMBL" id="JBANRG010000010">
    <property type="protein sequence ID" value="KAK7463001.1"/>
    <property type="molecule type" value="Genomic_DNA"/>
</dbReference>
<reference evidence="3 4" key="1">
    <citation type="submission" date="2024-01" db="EMBL/GenBank/DDBJ databases">
        <title>A draft genome for the cacao thread blight pathogen Marasmiellus scandens.</title>
        <authorList>
            <person name="Baruah I.K."/>
            <person name="Leung J."/>
            <person name="Bukari Y."/>
            <person name="Amoako-Attah I."/>
            <person name="Meinhardt L.W."/>
            <person name="Bailey B.A."/>
            <person name="Cohen S.P."/>
        </authorList>
    </citation>
    <scope>NUCLEOTIDE SEQUENCE [LARGE SCALE GENOMIC DNA]</scope>
    <source>
        <strain evidence="3 4">GH-19</strain>
    </source>
</reference>